<dbReference type="EC" id="2.1.1.45" evidence="2"/>
<proteinExistence type="inferred from homology"/>
<gene>
    <name evidence="6" type="ORF">UFOVP972_52</name>
</gene>
<accession>A0A6J5PRP3</accession>
<dbReference type="NCBIfam" id="TIGR03284">
    <property type="entry name" value="thym_sym"/>
    <property type="match status" value="1"/>
</dbReference>
<dbReference type="InterPro" id="IPR000398">
    <property type="entry name" value="Thymidylate_synthase"/>
</dbReference>
<keyword evidence="3" id="KW-0489">Methyltransferase</keyword>
<dbReference type="HAMAP" id="MF_00008">
    <property type="entry name" value="Thymidy_synth_bact"/>
    <property type="match status" value="1"/>
</dbReference>
<name>A0A6J5PRP3_9CAUD</name>
<dbReference type="SUPFAM" id="SSF55831">
    <property type="entry name" value="Thymidylate synthase/dCMP hydroxymethylase"/>
    <property type="match status" value="1"/>
</dbReference>
<evidence type="ECO:0000259" key="5">
    <source>
        <dbReference type="Pfam" id="PF00303"/>
    </source>
</evidence>
<comment type="similarity">
    <text evidence="1">Belongs to the thymidylate synthase family.</text>
</comment>
<evidence type="ECO:0000313" key="6">
    <source>
        <dbReference type="EMBL" id="CAB4174539.1"/>
    </source>
</evidence>
<dbReference type="InterPro" id="IPR036926">
    <property type="entry name" value="Thymidate_synth/dCMP_Mease_sf"/>
</dbReference>
<sequence>MNTLDKKYQDLLQDILDNGVTKQDRTCTGTLSKFGYQIRHKMKEGFPLLTTKKMYWKGIVTELLWFLRGDTNIKYLVDNGCNIWTGDAYKKYHATWEMDTYGVLDALSQEEFINRIKTNPEFAKQWADLGPVYGKQWRSWYGGIGLDDDEYNIDQIQNLINDLKTNPDSRRLMVNAWNVGELDQMTLPPCHYGFQVYTRELSLEERNDVYKKQWEPGVSELSHDRFDSLNVPTRAISLMWNQRSVDTFLGLPFNIASYGLLLEIIAKEVNMVPDELIGNLGDTHLYLNHIEQAKEQIGRELSSDERKKLYENEFTPGMEVKNDEWLESKLTTREIPKRTREPYPLPKLDIHPGMLDYELDKLEIDMFKILDYQSHPHIKAPLSN</sequence>
<dbReference type="PRINTS" id="PR00108">
    <property type="entry name" value="THYMDSNTHASE"/>
</dbReference>
<dbReference type="CDD" id="cd00351">
    <property type="entry name" value="TS_Pyrimidine_HMase"/>
    <property type="match status" value="1"/>
</dbReference>
<reference evidence="6" key="1">
    <citation type="submission" date="2020-05" db="EMBL/GenBank/DDBJ databases">
        <authorList>
            <person name="Chiriac C."/>
            <person name="Salcher M."/>
            <person name="Ghai R."/>
            <person name="Kavagutti S V."/>
        </authorList>
    </citation>
    <scope>NUCLEOTIDE SEQUENCE</scope>
</reference>
<evidence type="ECO:0000256" key="4">
    <source>
        <dbReference type="ARBA" id="ARBA00022679"/>
    </source>
</evidence>
<protein>
    <recommendedName>
        <fullName evidence="2">thymidylate synthase</fullName>
        <ecNumber evidence="2">2.1.1.45</ecNumber>
    </recommendedName>
</protein>
<dbReference type="GO" id="GO:0004799">
    <property type="term" value="F:thymidylate synthase activity"/>
    <property type="evidence" value="ECO:0007669"/>
    <property type="project" value="UniProtKB-EC"/>
</dbReference>
<dbReference type="PANTHER" id="PTHR11548">
    <property type="entry name" value="THYMIDYLATE SYNTHASE 1"/>
    <property type="match status" value="1"/>
</dbReference>
<dbReference type="InterPro" id="IPR023451">
    <property type="entry name" value="Thymidate_synth/dCMP_Mease_dom"/>
</dbReference>
<dbReference type="GO" id="GO:0032259">
    <property type="term" value="P:methylation"/>
    <property type="evidence" value="ECO:0007669"/>
    <property type="project" value="UniProtKB-KW"/>
</dbReference>
<dbReference type="Gene3D" id="3.30.572.10">
    <property type="entry name" value="Thymidylate synthase/dCMP hydroxymethylase domain"/>
    <property type="match status" value="2"/>
</dbReference>
<dbReference type="Pfam" id="PF00303">
    <property type="entry name" value="Thymidylat_synt"/>
    <property type="match status" value="1"/>
</dbReference>
<dbReference type="PANTHER" id="PTHR11548:SF9">
    <property type="entry name" value="THYMIDYLATE SYNTHASE"/>
    <property type="match status" value="1"/>
</dbReference>
<dbReference type="InterPro" id="IPR045097">
    <property type="entry name" value="Thymidate_synth/dCMP_Mease"/>
</dbReference>
<keyword evidence="4" id="KW-0808">Transferase</keyword>
<evidence type="ECO:0000256" key="3">
    <source>
        <dbReference type="ARBA" id="ARBA00022603"/>
    </source>
</evidence>
<evidence type="ECO:0000256" key="1">
    <source>
        <dbReference type="ARBA" id="ARBA00009972"/>
    </source>
</evidence>
<dbReference type="EMBL" id="LR796923">
    <property type="protein sequence ID" value="CAB4174539.1"/>
    <property type="molecule type" value="Genomic_DNA"/>
</dbReference>
<dbReference type="GO" id="GO:0006231">
    <property type="term" value="P:dTMP biosynthetic process"/>
    <property type="evidence" value="ECO:0007669"/>
    <property type="project" value="InterPro"/>
</dbReference>
<feature type="domain" description="Thymidylate synthase/dCMP hydroxymethylase" evidence="5">
    <location>
        <begin position="6"/>
        <end position="302"/>
    </location>
</feature>
<evidence type="ECO:0000256" key="2">
    <source>
        <dbReference type="ARBA" id="ARBA00011947"/>
    </source>
</evidence>
<organism evidence="6">
    <name type="scientific">uncultured Caudovirales phage</name>
    <dbReference type="NCBI Taxonomy" id="2100421"/>
    <lineage>
        <taxon>Viruses</taxon>
        <taxon>Duplodnaviria</taxon>
        <taxon>Heunggongvirae</taxon>
        <taxon>Uroviricota</taxon>
        <taxon>Caudoviricetes</taxon>
        <taxon>Peduoviridae</taxon>
        <taxon>Maltschvirus</taxon>
        <taxon>Maltschvirus maltsch</taxon>
    </lineage>
</organism>